<dbReference type="InterPro" id="IPR018303">
    <property type="entry name" value="ATPase_P-typ_P_site"/>
</dbReference>
<evidence type="ECO:0000256" key="16">
    <source>
        <dbReference type="RuleBase" id="RU362033"/>
    </source>
</evidence>
<feature type="compositionally biased region" description="Low complexity" evidence="17">
    <location>
        <begin position="22"/>
        <end position="44"/>
    </location>
</feature>
<feature type="binding site" evidence="14">
    <location>
        <position position="716"/>
    </location>
    <ligand>
        <name>ATP</name>
        <dbReference type="ChEBI" id="CHEBI:30616"/>
    </ligand>
</feature>
<feature type="domain" description="P-type ATPase N-terminal" evidence="19">
    <location>
        <begin position="55"/>
        <end position="130"/>
    </location>
</feature>
<feature type="transmembrane region" description="Helical" evidence="16">
    <location>
        <begin position="1047"/>
        <end position="1069"/>
    </location>
</feature>
<comment type="subcellular location">
    <subcellularLocation>
        <location evidence="2">Endomembrane system</location>
    </subcellularLocation>
    <subcellularLocation>
        <location evidence="1 16">Membrane</location>
        <topology evidence="1 16">Multi-pass membrane protein</topology>
    </subcellularLocation>
</comment>
<evidence type="ECO:0000259" key="19">
    <source>
        <dbReference type="Pfam" id="PF16209"/>
    </source>
</evidence>
<dbReference type="PROSITE" id="PS00154">
    <property type="entry name" value="ATPASE_E1_E2"/>
    <property type="match status" value="1"/>
</dbReference>
<feature type="binding site" evidence="14">
    <location>
        <position position="816"/>
    </location>
    <ligand>
        <name>ATP</name>
        <dbReference type="ChEBI" id="CHEBI:30616"/>
    </ligand>
</feature>
<feature type="transmembrane region" description="Helical" evidence="16">
    <location>
        <begin position="125"/>
        <end position="143"/>
    </location>
</feature>
<accession>D2VGV6</accession>
<feature type="binding site" evidence="15">
    <location>
        <position position="836"/>
    </location>
    <ligand>
        <name>Mg(2+)</name>
        <dbReference type="ChEBI" id="CHEBI:18420"/>
    </ligand>
</feature>
<evidence type="ECO:0000256" key="13">
    <source>
        <dbReference type="PIRSR" id="PIRSR606539-1"/>
    </source>
</evidence>
<evidence type="ECO:0000256" key="2">
    <source>
        <dbReference type="ARBA" id="ARBA00004308"/>
    </source>
</evidence>
<feature type="binding site" evidence="14">
    <location>
        <position position="451"/>
    </location>
    <ligand>
        <name>ATP</name>
        <dbReference type="ChEBI" id="CHEBI:30616"/>
    </ligand>
</feature>
<keyword evidence="6 14" id="KW-0547">Nucleotide-binding</keyword>
<keyword evidence="7 14" id="KW-0067">ATP-binding</keyword>
<dbReference type="AlphaFoldDB" id="D2VGV6"/>
<feature type="binding site" evidence="15">
    <location>
        <position position="453"/>
    </location>
    <ligand>
        <name>Mg(2+)</name>
        <dbReference type="ChEBI" id="CHEBI:18420"/>
    </ligand>
</feature>
<evidence type="ECO:0000259" key="18">
    <source>
        <dbReference type="Pfam" id="PF00122"/>
    </source>
</evidence>
<dbReference type="Proteomes" id="UP000006671">
    <property type="component" value="Unassembled WGS sequence"/>
</dbReference>
<evidence type="ECO:0000256" key="8">
    <source>
        <dbReference type="ARBA" id="ARBA00022842"/>
    </source>
</evidence>
<dbReference type="Pfam" id="PF13246">
    <property type="entry name" value="Cation_ATPase"/>
    <property type="match status" value="1"/>
</dbReference>
<dbReference type="InterPro" id="IPR032630">
    <property type="entry name" value="P_typ_ATPase_c"/>
</dbReference>
<dbReference type="EC" id="7.6.2.1" evidence="16"/>
<feature type="binding site" evidence="14">
    <location>
        <position position="598"/>
    </location>
    <ligand>
        <name>ATP</name>
        <dbReference type="ChEBI" id="CHEBI:30616"/>
    </ligand>
</feature>
<feature type="binding site" evidence="15">
    <location>
        <position position="451"/>
    </location>
    <ligand>
        <name>Mg(2+)</name>
        <dbReference type="ChEBI" id="CHEBI:18420"/>
    </ligand>
</feature>
<feature type="transmembrane region" description="Helical" evidence="16">
    <location>
        <begin position="370"/>
        <end position="394"/>
    </location>
</feature>
<keyword evidence="5 15" id="KW-0479">Metal-binding</keyword>
<dbReference type="Pfam" id="PF00122">
    <property type="entry name" value="E1-E2_ATPase"/>
    <property type="match status" value="1"/>
</dbReference>
<keyword evidence="10 16" id="KW-1133">Transmembrane helix</keyword>
<dbReference type="OMA" id="KKYIDCC"/>
<dbReference type="GO" id="GO:0000287">
    <property type="term" value="F:magnesium ion binding"/>
    <property type="evidence" value="ECO:0007669"/>
    <property type="project" value="UniProtKB-UniRule"/>
</dbReference>
<name>D2VGV6_NAEGR</name>
<protein>
    <recommendedName>
        <fullName evidence="16">Phospholipid-transporting ATPase</fullName>
        <ecNumber evidence="16">7.6.2.1</ecNumber>
    </recommendedName>
</protein>
<dbReference type="Gene3D" id="3.40.50.1000">
    <property type="entry name" value="HAD superfamily/HAD-like"/>
    <property type="match status" value="1"/>
</dbReference>
<feature type="transmembrane region" description="Helical" evidence="16">
    <location>
        <begin position="102"/>
        <end position="119"/>
    </location>
</feature>
<dbReference type="GO" id="GO:0045332">
    <property type="term" value="P:phospholipid translocation"/>
    <property type="evidence" value="ECO:0007669"/>
    <property type="project" value="TreeGrafter"/>
</dbReference>
<dbReference type="VEuPathDB" id="AmoebaDB:NAEGRDRAFT_36836"/>
<dbReference type="OrthoDB" id="377733at2759"/>
<dbReference type="NCBIfam" id="TIGR01494">
    <property type="entry name" value="ATPase_P-type"/>
    <property type="match status" value="1"/>
</dbReference>
<evidence type="ECO:0000256" key="9">
    <source>
        <dbReference type="ARBA" id="ARBA00022967"/>
    </source>
</evidence>
<dbReference type="InterPro" id="IPR059000">
    <property type="entry name" value="ATPase_P-type_domA"/>
</dbReference>
<dbReference type="PANTHER" id="PTHR24092:SF150">
    <property type="entry name" value="PHOSPHOLIPID-TRANSPORTING ATPASE"/>
    <property type="match status" value="1"/>
</dbReference>
<reference evidence="21 22" key="1">
    <citation type="journal article" date="2010" name="Cell">
        <title>The genome of Naegleria gruberi illuminates early eukaryotic versatility.</title>
        <authorList>
            <person name="Fritz-Laylin L.K."/>
            <person name="Prochnik S.E."/>
            <person name="Ginger M.L."/>
            <person name="Dacks J.B."/>
            <person name="Carpenter M.L."/>
            <person name="Field M.C."/>
            <person name="Kuo A."/>
            <person name="Paredez A."/>
            <person name="Chapman J."/>
            <person name="Pham J."/>
            <person name="Shu S."/>
            <person name="Neupane R."/>
            <person name="Cipriano M."/>
            <person name="Mancuso J."/>
            <person name="Tu H."/>
            <person name="Salamov A."/>
            <person name="Lindquist E."/>
            <person name="Shapiro H."/>
            <person name="Lucas S."/>
            <person name="Grigoriev I.V."/>
            <person name="Cande W.Z."/>
            <person name="Fulton C."/>
            <person name="Rokhsar D.S."/>
            <person name="Dawson S.C."/>
        </authorList>
    </citation>
    <scope>NUCLEOTIDE SEQUENCE [LARGE SCALE GENOMIC DNA]</scope>
    <source>
        <strain evidence="21 22">NEG-M</strain>
    </source>
</reference>
<evidence type="ECO:0000256" key="12">
    <source>
        <dbReference type="ARBA" id="ARBA00034036"/>
    </source>
</evidence>
<feature type="transmembrane region" description="Helical" evidence="16">
    <location>
        <begin position="979"/>
        <end position="1001"/>
    </location>
</feature>
<feature type="region of interest" description="Disordered" evidence="17">
    <location>
        <begin position="1"/>
        <end position="52"/>
    </location>
</feature>
<dbReference type="GO" id="GO:0016887">
    <property type="term" value="F:ATP hydrolysis activity"/>
    <property type="evidence" value="ECO:0007669"/>
    <property type="project" value="InterPro"/>
</dbReference>
<gene>
    <name evidence="21" type="ORF">NAEGRDRAFT_36836</name>
</gene>
<sequence length="1153" mass="131472">MEPTDQVIVIGKTEETNDQSNQEEPTQQEPTNTQDQPNQTTPTPVEEEEDKHKIQINDWEVNRLEKKKWFLGIKRQRFPTNYISTTKYTWWNFLFLNLLYQFKKIGNIYFIVIMIFAFIPDVSPTTPVTSVLPVIFILGVNMVREGGEDFLRYLNDRKVNKTAAYVIRGKEIKRIDTCDVRVGDIVKVEEDYAFPADILLISSNFEDGSCKIETANLDGETNLKARYCPKGLSVFSTPEKLADMKGIVDCQPPSEQLYKFKGSIKIDGLGPEIPLSHQNLLLKGSILRSTQHIYGIVIYSGPDTKIMKNMQKGKVKFSFVNSMLNYFIGALFTIQIIFCLIFVGLGSYKEFTLARISPYTGKPKSNITDAAYVVLSFLTYFILLNMLIPVSLFVSLEFVKMIQAWFITMDNQMAIYDTDPHDPDRKVFINSISISSDLNADLSQVDIIFSDKTGTLTENSMVFNKSEIDSVISDRKLAFSNENEFFLGMNVFLLLALCHNVSLREKPIHNGSGESKSFYEGESVDEVALVLGAVNNNFTLKFYSEKKTVVKIFDKEYTFERETEIPFTPDRKRIMALLQGIPSQEVNGPQGIYVCYSKGADSFLFPFIEPNNSKQLKPRLDEHILNFARDGLRTLLLAYKFIPASQFNDWITRYNAAKSLLSKKRKQAIESAELEIEKDLLITGATAIEDRLQPFVPETIKFFLDSGLQLWLLTGDKRETAVNIAQMSNFLDSDSQTFTLDGDDGSIHDDDTSASAILAHLANIEKLNEFQKKNVALVLDGHAFTHCMETKSQKFFINLIKKCKTVICCRATPKQKSMLVDLAKKKLGKNGLAIGDGANDVPMIQKAKVGVGVMGKEGSQAKLSSDYAIPKFFMLKRLLVTHGRYSFKRSAQFIQYSFYKNIVITFIQVYFTFYTMYSGQTLVDSYVLTFYNLVFTLLNPFVFGLLEKDIKEEYLEDSTIGPVLYTNLRKDYIFNWYTFIKWILGAIIHATIIFFFVIYANEAGILTTGQDDGLWSVSTLVCSCVFCVVNLKCYLEMENFTILHHLCMAFSFLTYYAFAFAYAGIQSVGGTANQTYYVWYTVVQSARFWLVHILCVVTPLAFDLFFYGIKYLVWPDYYQKLKMYDTSKKKKNNTTKKPPMETNNSAVTELRDV</sequence>
<dbReference type="Gene3D" id="2.70.150.10">
    <property type="entry name" value="Calcium-transporting ATPase, cytoplasmic transduction domain A"/>
    <property type="match status" value="1"/>
</dbReference>
<dbReference type="PRINTS" id="PR00119">
    <property type="entry name" value="CATATPASE"/>
</dbReference>
<feature type="domain" description="P-type ATPase A" evidence="18">
    <location>
        <begin position="160"/>
        <end position="226"/>
    </location>
</feature>
<dbReference type="Gene3D" id="3.40.1110.10">
    <property type="entry name" value="Calcium-transporting ATPase, cytoplasmic domain N"/>
    <property type="match status" value="1"/>
</dbReference>
<dbReference type="SUPFAM" id="SSF81660">
    <property type="entry name" value="Metal cation-transporting ATPase, ATP-binding domain N"/>
    <property type="match status" value="1"/>
</dbReference>
<evidence type="ECO:0000313" key="22">
    <source>
        <dbReference type="Proteomes" id="UP000006671"/>
    </source>
</evidence>
<evidence type="ECO:0000256" key="4">
    <source>
        <dbReference type="ARBA" id="ARBA00022692"/>
    </source>
</evidence>
<dbReference type="SUPFAM" id="SSF81653">
    <property type="entry name" value="Calcium ATPase, transduction domain A"/>
    <property type="match status" value="1"/>
</dbReference>
<dbReference type="SUPFAM" id="SSF56784">
    <property type="entry name" value="HAD-like"/>
    <property type="match status" value="1"/>
</dbReference>
<dbReference type="FunFam" id="3.40.50.1000:FF:000014">
    <property type="entry name" value="Phospholipid-transporting ATPase"/>
    <property type="match status" value="1"/>
</dbReference>
<evidence type="ECO:0000256" key="5">
    <source>
        <dbReference type="ARBA" id="ARBA00022723"/>
    </source>
</evidence>
<evidence type="ECO:0000256" key="17">
    <source>
        <dbReference type="SAM" id="MobiDB-lite"/>
    </source>
</evidence>
<dbReference type="NCBIfam" id="TIGR01652">
    <property type="entry name" value="ATPase-Plipid"/>
    <property type="match status" value="1"/>
</dbReference>
<feature type="binding site" evidence="14">
    <location>
        <position position="840"/>
    </location>
    <ligand>
        <name>ATP</name>
        <dbReference type="ChEBI" id="CHEBI:30616"/>
    </ligand>
</feature>
<dbReference type="GeneID" id="8848049"/>
<keyword evidence="22" id="KW-1185">Reference proteome</keyword>
<evidence type="ECO:0000313" key="21">
    <source>
        <dbReference type="EMBL" id="EFC44129.1"/>
    </source>
</evidence>
<dbReference type="InterPro" id="IPR044492">
    <property type="entry name" value="P_typ_ATPase_HD_dom"/>
</dbReference>
<evidence type="ECO:0000256" key="11">
    <source>
        <dbReference type="ARBA" id="ARBA00023136"/>
    </source>
</evidence>
<keyword evidence="8 15" id="KW-0460">Magnesium</keyword>
<feature type="transmembrane region" description="Helical" evidence="16">
    <location>
        <begin position="324"/>
        <end position="345"/>
    </location>
</feature>
<dbReference type="RefSeq" id="XP_002676873.1">
    <property type="nucleotide sequence ID" value="XM_002676827.1"/>
</dbReference>
<feature type="binding site" evidence="14">
    <location>
        <position position="714"/>
    </location>
    <ligand>
        <name>ATP</name>
        <dbReference type="ChEBI" id="CHEBI:30616"/>
    </ligand>
</feature>
<comment type="cofactor">
    <cofactor evidence="15">
        <name>Mg(2+)</name>
        <dbReference type="ChEBI" id="CHEBI:18420"/>
    </cofactor>
</comment>
<keyword evidence="4 16" id="KW-0812">Transmembrane</keyword>
<comment type="catalytic activity">
    <reaction evidence="12 16">
        <text>ATP + H2O + phospholipidSide 1 = ADP + phosphate + phospholipidSide 2.</text>
        <dbReference type="EC" id="7.6.2.1"/>
    </reaction>
</comment>
<proteinExistence type="inferred from homology"/>
<dbReference type="SFLD" id="SFLDF00027">
    <property type="entry name" value="p-type_atpase"/>
    <property type="match status" value="1"/>
</dbReference>
<evidence type="ECO:0000256" key="1">
    <source>
        <dbReference type="ARBA" id="ARBA00004141"/>
    </source>
</evidence>
<feature type="binding site" evidence="14">
    <location>
        <position position="715"/>
    </location>
    <ligand>
        <name>ATP</name>
        <dbReference type="ChEBI" id="CHEBI:30616"/>
    </ligand>
</feature>
<evidence type="ECO:0000259" key="20">
    <source>
        <dbReference type="Pfam" id="PF16212"/>
    </source>
</evidence>
<keyword evidence="11 16" id="KW-0472">Membrane</keyword>
<evidence type="ECO:0000256" key="3">
    <source>
        <dbReference type="ARBA" id="ARBA00008109"/>
    </source>
</evidence>
<organism evidence="22">
    <name type="scientific">Naegleria gruberi</name>
    <name type="common">Amoeba</name>
    <dbReference type="NCBI Taxonomy" id="5762"/>
    <lineage>
        <taxon>Eukaryota</taxon>
        <taxon>Discoba</taxon>
        <taxon>Heterolobosea</taxon>
        <taxon>Tetramitia</taxon>
        <taxon>Eutetramitia</taxon>
        <taxon>Vahlkampfiidae</taxon>
        <taxon>Naegleria</taxon>
    </lineage>
</organism>
<dbReference type="InterPro" id="IPR032631">
    <property type="entry name" value="P-type_ATPase_N"/>
</dbReference>
<dbReference type="SFLD" id="SFLDG00002">
    <property type="entry name" value="C1.7:_P-type_atpase_like"/>
    <property type="match status" value="1"/>
</dbReference>
<dbReference type="GO" id="GO:0005524">
    <property type="term" value="F:ATP binding"/>
    <property type="evidence" value="ECO:0007669"/>
    <property type="project" value="UniProtKB-UniRule"/>
</dbReference>
<comment type="similarity">
    <text evidence="3 16">Belongs to the cation transport ATPase (P-type) (TC 3.A.3) family. Type IV subfamily.</text>
</comment>
<dbReference type="EMBL" id="GG738870">
    <property type="protein sequence ID" value="EFC44129.1"/>
    <property type="molecule type" value="Genomic_DNA"/>
</dbReference>
<feature type="domain" description="P-type ATPase C-terminal" evidence="20">
    <location>
        <begin position="863"/>
        <end position="1115"/>
    </location>
</feature>
<feature type="binding site" evidence="14">
    <location>
        <position position="567"/>
    </location>
    <ligand>
        <name>ATP</name>
        <dbReference type="ChEBI" id="CHEBI:30616"/>
    </ligand>
</feature>
<feature type="transmembrane region" description="Helical" evidence="16">
    <location>
        <begin position="1013"/>
        <end position="1035"/>
    </location>
</feature>
<feature type="binding site" evidence="14">
    <location>
        <position position="452"/>
    </location>
    <ligand>
        <name>ATP</name>
        <dbReference type="ChEBI" id="CHEBI:30616"/>
    </ligand>
</feature>
<dbReference type="Pfam" id="PF16209">
    <property type="entry name" value="PhoLip_ATPase_N"/>
    <property type="match status" value="1"/>
</dbReference>
<keyword evidence="9 16" id="KW-1278">Translocase</keyword>
<dbReference type="Pfam" id="PF16212">
    <property type="entry name" value="PhoLip_ATPase_C"/>
    <property type="match status" value="1"/>
</dbReference>
<feature type="binding site" evidence="14">
    <location>
        <position position="839"/>
    </location>
    <ligand>
        <name>ATP</name>
        <dbReference type="ChEBI" id="CHEBI:30616"/>
    </ligand>
</feature>
<dbReference type="InParanoid" id="D2VGV6"/>
<evidence type="ECO:0000256" key="7">
    <source>
        <dbReference type="ARBA" id="ARBA00022840"/>
    </source>
</evidence>
<dbReference type="GO" id="GO:0005886">
    <property type="term" value="C:plasma membrane"/>
    <property type="evidence" value="ECO:0007669"/>
    <property type="project" value="TreeGrafter"/>
</dbReference>
<dbReference type="eggNOG" id="KOG0206">
    <property type="taxonomic scope" value="Eukaryota"/>
</dbReference>
<feature type="region of interest" description="Disordered" evidence="17">
    <location>
        <begin position="1130"/>
        <end position="1153"/>
    </location>
</feature>
<dbReference type="KEGG" id="ngr:NAEGRDRAFT_36836"/>
<dbReference type="InterPro" id="IPR023299">
    <property type="entry name" value="ATPase_P-typ_cyto_dom_N"/>
</dbReference>
<feature type="binding site" evidence="14">
    <location>
        <position position="453"/>
    </location>
    <ligand>
        <name>ATP</name>
        <dbReference type="ChEBI" id="CHEBI:30616"/>
    </ligand>
</feature>
<feature type="binding site" evidence="14">
    <location>
        <position position="526"/>
    </location>
    <ligand>
        <name>ATP</name>
        <dbReference type="ChEBI" id="CHEBI:30616"/>
    </ligand>
</feature>
<feature type="transmembrane region" description="Helical" evidence="16">
    <location>
        <begin position="1089"/>
        <end position="1113"/>
    </location>
</feature>
<dbReference type="SUPFAM" id="SSF81665">
    <property type="entry name" value="Calcium ATPase, transmembrane domain M"/>
    <property type="match status" value="1"/>
</dbReference>
<feature type="binding site" evidence="14">
    <location>
        <position position="810"/>
    </location>
    <ligand>
        <name>ATP</name>
        <dbReference type="ChEBI" id="CHEBI:30616"/>
    </ligand>
</feature>
<dbReference type="SFLD" id="SFLDS00003">
    <property type="entry name" value="Haloacid_Dehalogenase"/>
    <property type="match status" value="1"/>
</dbReference>
<dbReference type="InterPro" id="IPR008250">
    <property type="entry name" value="ATPase_P-typ_transduc_dom_A_sf"/>
</dbReference>
<dbReference type="InterPro" id="IPR036412">
    <property type="entry name" value="HAD-like_sf"/>
</dbReference>
<feature type="binding site" evidence="14">
    <location>
        <position position="633"/>
    </location>
    <ligand>
        <name>ATP</name>
        <dbReference type="ChEBI" id="CHEBI:30616"/>
    </ligand>
</feature>
<dbReference type="InterPro" id="IPR001757">
    <property type="entry name" value="P_typ_ATPase"/>
</dbReference>
<evidence type="ECO:0000256" key="15">
    <source>
        <dbReference type="PIRSR" id="PIRSR606539-3"/>
    </source>
</evidence>
<evidence type="ECO:0000256" key="10">
    <source>
        <dbReference type="ARBA" id="ARBA00022989"/>
    </source>
</evidence>
<dbReference type="PANTHER" id="PTHR24092">
    <property type="entry name" value="PROBABLE PHOSPHOLIPID-TRANSPORTING ATPASE"/>
    <property type="match status" value="1"/>
</dbReference>
<feature type="transmembrane region" description="Helical" evidence="16">
    <location>
        <begin position="929"/>
        <end position="946"/>
    </location>
</feature>
<dbReference type="GO" id="GO:0140326">
    <property type="term" value="F:ATPase-coupled intramembrane lipid transporter activity"/>
    <property type="evidence" value="ECO:0007669"/>
    <property type="project" value="UniProtKB-EC"/>
</dbReference>
<feature type="active site" description="4-aspartylphosphate intermediate" evidence="13">
    <location>
        <position position="451"/>
    </location>
</feature>
<feature type="transmembrane region" description="Helical" evidence="16">
    <location>
        <begin position="898"/>
        <end position="917"/>
    </location>
</feature>
<evidence type="ECO:0000256" key="6">
    <source>
        <dbReference type="ARBA" id="ARBA00022741"/>
    </source>
</evidence>
<dbReference type="InterPro" id="IPR006539">
    <property type="entry name" value="P-type_ATPase_IV"/>
</dbReference>
<feature type="binding site" evidence="15">
    <location>
        <position position="840"/>
    </location>
    <ligand>
        <name>Mg(2+)</name>
        <dbReference type="ChEBI" id="CHEBI:18420"/>
    </ligand>
</feature>
<dbReference type="STRING" id="5762.D2VGV6"/>
<dbReference type="InterPro" id="IPR023298">
    <property type="entry name" value="ATPase_P-typ_TM_dom_sf"/>
</dbReference>
<dbReference type="InterPro" id="IPR023214">
    <property type="entry name" value="HAD_sf"/>
</dbReference>
<evidence type="ECO:0000256" key="14">
    <source>
        <dbReference type="PIRSR" id="PIRSR606539-2"/>
    </source>
</evidence>